<feature type="transmembrane region" description="Helical" evidence="2">
    <location>
        <begin position="1785"/>
        <end position="1807"/>
    </location>
</feature>
<keyword evidence="2" id="KW-0472">Membrane</keyword>
<proteinExistence type="predicted"/>
<evidence type="ECO:0000256" key="2">
    <source>
        <dbReference type="SAM" id="Phobius"/>
    </source>
</evidence>
<sequence>MDYSQDLISLLVKMDLDQIIMSVLNIVKILGKNEFICSKCPLNYNKNHLRSQVSGQCLNCPLLCVYCQQRSTQDIQLINPYFQIYSNNSKFTTKCLQKQSEPNIIIDPKLYIARYCYSSNCLESFQYFANFQCEQINGLFIYELPYNQNFIEFKFNFDYFNEVGLQNYILTLPFKNLCKDNNYKYPIFNFFKEKIFSFQHAQLILLGDNNPTFLGKTFIISNFDSVKIDKVQFYVNAFLDLTFQNREKSIDFIILNSGILSNNKQPIYINFGINNFYSFHLENFQIANAIIENTVLFNININTLGDDIILKDVQLFNSTFQNSSFIIFLNLKRNIFIDKLTIDQCQFYDSTLANFILNSNSSNYVKINQISIKNSFFNSSNLIKSVEKVEFIITTIKIEKNEFRNTMLIVFNYDFFIIDIDILDNYFYQSIFLVQISSFYLNNEIHLQNLKAQENQFFKFQLFLTQQKLQTTQINFKIISFHLEDNIHQNNNADVQFLFDINCLSILIKNIFIKTTQNLRYFYLVGINIQILKILLMRINFKVIKYKSRIQGMSSLTLNSVVIKNLFSLNQPLISIISTTINSRSPLEKLQIKNVLIQGNILIKSELGFIFSIIDINSENSQVIVFENISLIDNVFHQYITDPSKSSASLLYINSMQSSIEITNLICFQNSITNSTSPFISISSNKLQMKDIQVKNHNSIKREFWNLYYEIQIKEDQQQNQVDYMIKSIYFIKNRGGSKMGLLAILQLKHVQFLISTLKEKELQEFHIVISLIQENDGAISISSQNSYLKLKIQQLILTEVLNRQAPSIFSIYPSNVKNNIEMRDVFVTNFFSLNNQFIKLDFNAQNAKLNLVLIDNLRISQSVDNLLSYIQQIGILNQVQLQKMLINNAILNFLGCQLKINEFQIDGIVLSSVLKIMDSISIKLMNFKIVEIQTIYPIRLITIEQNSLLNQNINFQNILITKLILFSIKETTLKYIMYFPLDINFQKCSLESYDLIIQPQNQSLFLTYFFKQLSEFFSINQYQQGSLIYFYSKNVQTKIQLDKININNNDCQICLNGAIFFDFIDFNYVKVKDLNCVRNQIKQFGCISAHSNFSLESKIFVECSNFIENNGTQGTAISTRKIKIVLINSKIVGNYAIGQGGGLYIELNTREFLISSTLISNNQGKEGGVLINKISINLFLFQIMHNQQLKTYKNFQLIQLSQLIMLKCNILNQLSIMFYPIIQYQDLIKQFCKINSCTQIIYFCQVLEKFKVIRFIILSIKIIFLLLLNLHYLLRIDTMNNCFILKILLLVKSFKELLIKLPNMSQNSNKYKQSIRIQQKIILIQVLKLFYLILINKMKRIQKFQFNVKLNIKLKSFYCQLGEFYVSGGCQICQPIQGFYAVTYNTTKCSIFDKNKFDAITSNNIKLKQGYWRPNQISDDVELCFKNMEYCEGGWQVGDNICKIGHQGGLCEECDIYNIRGDGQFFKKQQDLVCQQCNDLQNSISPFVLILIWAIFSTYLTIKSVEKTNQLYTSLKLQTKYAQIIFKLGQDHESILLKLYLNYLWIFSTIFTFNISFSFSLGFLKQSNDTSYFMANNLDCFLSKLQDTQILYTRVIAMLLLLLCQIIIIYLLYKLLSIFYKNLYNDRIISITMLYLYVQNYASLINQFFSILSKRSISQIDYIQGDVSLLYSTENHTQWIFGLAIPGMLFIGLILPFSLILFLYFKRNYLDSIKLRRHIGYLFNEYNKSNYFWEWIKLWKKTIIIVIMINFETDVFLKASLIGLCLVSYQFISQRQQPYILKKFNILDIQTCQFCSIAIFLAAVKYRSEQQNSQFMSIFIQTLISILCIWLSYPFIFNILKEYYRKYKQPILSSLMNILNFSKITSKFTKRIQKKLAQWQQQEENKKKNIQLLRKISISRMQSERSGQKIAFIQISSYSKLYSDSKRTL</sequence>
<organism evidence="3 4">
    <name type="scientific">Paramecium sonneborni</name>
    <dbReference type="NCBI Taxonomy" id="65129"/>
    <lineage>
        <taxon>Eukaryota</taxon>
        <taxon>Sar</taxon>
        <taxon>Alveolata</taxon>
        <taxon>Ciliophora</taxon>
        <taxon>Intramacronucleata</taxon>
        <taxon>Oligohymenophorea</taxon>
        <taxon>Peniculida</taxon>
        <taxon>Parameciidae</taxon>
        <taxon>Paramecium</taxon>
    </lineage>
</organism>
<dbReference type="Proteomes" id="UP000692954">
    <property type="component" value="Unassembled WGS sequence"/>
</dbReference>
<name>A0A8S1QWD6_9CILI</name>
<feature type="transmembrane region" description="Helical" evidence="2">
    <location>
        <begin position="1819"/>
        <end position="1841"/>
    </location>
</feature>
<dbReference type="OrthoDB" id="77931at2759"/>
<evidence type="ECO:0008006" key="5">
    <source>
        <dbReference type="Google" id="ProtNLM"/>
    </source>
</evidence>
<dbReference type="PANTHER" id="PTHR11319">
    <property type="entry name" value="G PROTEIN-COUPLED RECEPTOR-RELATED"/>
    <property type="match status" value="1"/>
</dbReference>
<feature type="transmembrane region" description="Helical" evidence="2">
    <location>
        <begin position="1253"/>
        <end position="1273"/>
    </location>
</feature>
<dbReference type="PANTHER" id="PTHR11319:SF35">
    <property type="entry name" value="OUTER MEMBRANE PROTEIN PMPC-RELATED"/>
    <property type="match status" value="1"/>
</dbReference>
<evidence type="ECO:0000313" key="4">
    <source>
        <dbReference type="Proteomes" id="UP000692954"/>
    </source>
</evidence>
<feature type="coiled-coil region" evidence="1">
    <location>
        <begin position="1870"/>
        <end position="1897"/>
    </location>
</feature>
<comment type="caution">
    <text evidence="3">The sequence shown here is derived from an EMBL/GenBank/DDBJ whole genome shotgun (WGS) entry which is preliminary data.</text>
</comment>
<reference evidence="3" key="1">
    <citation type="submission" date="2021-01" db="EMBL/GenBank/DDBJ databases">
        <authorList>
            <consortium name="Genoscope - CEA"/>
            <person name="William W."/>
        </authorList>
    </citation>
    <scope>NUCLEOTIDE SEQUENCE</scope>
</reference>
<gene>
    <name evidence="3" type="ORF">PSON_ATCC_30995.1.T1200032</name>
</gene>
<feature type="transmembrane region" description="Helical" evidence="2">
    <location>
        <begin position="1544"/>
        <end position="1565"/>
    </location>
</feature>
<dbReference type="EMBL" id="CAJJDN010000120">
    <property type="protein sequence ID" value="CAD8119154.1"/>
    <property type="molecule type" value="Genomic_DNA"/>
</dbReference>
<keyword evidence="1" id="KW-0175">Coiled coil</keyword>
<feature type="transmembrane region" description="Helical" evidence="2">
    <location>
        <begin position="1592"/>
        <end position="1614"/>
    </location>
</feature>
<keyword evidence="2" id="KW-1133">Transmembrane helix</keyword>
<keyword evidence="2" id="KW-0812">Transmembrane</keyword>
<evidence type="ECO:0000256" key="1">
    <source>
        <dbReference type="SAM" id="Coils"/>
    </source>
</evidence>
<accession>A0A8S1QWD6</accession>
<feature type="transmembrane region" description="Helical" evidence="2">
    <location>
        <begin position="1680"/>
        <end position="1706"/>
    </location>
</feature>
<keyword evidence="4" id="KW-1185">Reference proteome</keyword>
<feature type="transmembrane region" description="Helical" evidence="2">
    <location>
        <begin position="1485"/>
        <end position="1503"/>
    </location>
</feature>
<evidence type="ECO:0000313" key="3">
    <source>
        <dbReference type="EMBL" id="CAD8119154.1"/>
    </source>
</evidence>
<protein>
    <recommendedName>
        <fullName evidence="5">Transmembrane protein</fullName>
    </recommendedName>
</protein>
<feature type="transmembrane region" description="Helical" evidence="2">
    <location>
        <begin position="1635"/>
        <end position="1653"/>
    </location>
</feature>